<comment type="caution">
    <text evidence="1">The sequence shown here is derived from an EMBL/GenBank/DDBJ whole genome shotgun (WGS) entry which is preliminary data.</text>
</comment>
<dbReference type="EMBL" id="JAXOVC010000005">
    <property type="protein sequence ID" value="KAK4501428.1"/>
    <property type="molecule type" value="Genomic_DNA"/>
</dbReference>
<reference evidence="1 2" key="1">
    <citation type="journal article" date="2023" name="G3 (Bethesda)">
        <title>A chromosome-level genome assembly of Zasmidium syzygii isolated from banana leaves.</title>
        <authorList>
            <person name="van Westerhoven A.C."/>
            <person name="Mehrabi R."/>
            <person name="Talebi R."/>
            <person name="Steentjes M.B.F."/>
            <person name="Corcolon B."/>
            <person name="Chong P.A."/>
            <person name="Kema G.H.J."/>
            <person name="Seidl M.F."/>
        </authorList>
    </citation>
    <scope>NUCLEOTIDE SEQUENCE [LARGE SCALE GENOMIC DNA]</scope>
    <source>
        <strain evidence="1 2">P124</strain>
    </source>
</reference>
<sequence length="160" mass="18186">MVTYKGQSQDMFEDALGMFQLETLYAGLDKVDSGTSIMPSSENATSLPEVSYFIDTLMPERFPYMANTTRDAIRERVLRPDPAMKRFIEKSTVAYVDYVQTRGLERYSRGSTRSRRNLKTKLIVENATSLLRALNQDAMPKSCLEEIVIVTLQVVLLEPC</sequence>
<protein>
    <submittedName>
        <fullName evidence="1">Uncharacterized protein</fullName>
    </submittedName>
</protein>
<dbReference type="Proteomes" id="UP001305779">
    <property type="component" value="Unassembled WGS sequence"/>
</dbReference>
<evidence type="ECO:0000313" key="2">
    <source>
        <dbReference type="Proteomes" id="UP001305779"/>
    </source>
</evidence>
<gene>
    <name evidence="1" type="ORF">PRZ48_007237</name>
</gene>
<accession>A0ABR0EKW8</accession>
<evidence type="ECO:0000313" key="1">
    <source>
        <dbReference type="EMBL" id="KAK4501428.1"/>
    </source>
</evidence>
<name>A0ABR0EKW8_ZASCE</name>
<keyword evidence="2" id="KW-1185">Reference proteome</keyword>
<organism evidence="1 2">
    <name type="scientific">Zasmidium cellare</name>
    <name type="common">Wine cellar mold</name>
    <name type="synonym">Racodium cellare</name>
    <dbReference type="NCBI Taxonomy" id="395010"/>
    <lineage>
        <taxon>Eukaryota</taxon>
        <taxon>Fungi</taxon>
        <taxon>Dikarya</taxon>
        <taxon>Ascomycota</taxon>
        <taxon>Pezizomycotina</taxon>
        <taxon>Dothideomycetes</taxon>
        <taxon>Dothideomycetidae</taxon>
        <taxon>Mycosphaerellales</taxon>
        <taxon>Mycosphaerellaceae</taxon>
        <taxon>Zasmidium</taxon>
    </lineage>
</organism>
<proteinExistence type="predicted"/>